<dbReference type="Gene3D" id="3.30.565.10">
    <property type="entry name" value="Histidine kinase-like ATPase, C-terminal domain"/>
    <property type="match status" value="1"/>
</dbReference>
<dbReference type="SMART" id="SM00388">
    <property type="entry name" value="HisKA"/>
    <property type="match status" value="1"/>
</dbReference>
<dbReference type="InterPro" id="IPR003660">
    <property type="entry name" value="HAMP_dom"/>
</dbReference>
<comment type="caution">
    <text evidence="20">The sequence shown here is derived from an EMBL/GenBank/DDBJ whole genome shotgun (WGS) entry which is preliminary data.</text>
</comment>
<dbReference type="CDD" id="cd00082">
    <property type="entry name" value="HisKA"/>
    <property type="match status" value="1"/>
</dbReference>
<dbReference type="RefSeq" id="WP_354220008.1">
    <property type="nucleotide sequence ID" value="NZ_JBEPMX010000006.1"/>
</dbReference>
<evidence type="ECO:0000256" key="17">
    <source>
        <dbReference type="SAM" id="Phobius"/>
    </source>
</evidence>
<evidence type="ECO:0000256" key="9">
    <source>
        <dbReference type="ARBA" id="ARBA00022777"/>
    </source>
</evidence>
<evidence type="ECO:0000256" key="16">
    <source>
        <dbReference type="ARBA" id="ARBA00040841"/>
    </source>
</evidence>
<evidence type="ECO:0000256" key="1">
    <source>
        <dbReference type="ARBA" id="ARBA00000085"/>
    </source>
</evidence>
<feature type="domain" description="Histidine kinase" evidence="18">
    <location>
        <begin position="243"/>
        <end position="457"/>
    </location>
</feature>
<evidence type="ECO:0000256" key="12">
    <source>
        <dbReference type="ARBA" id="ARBA00023012"/>
    </source>
</evidence>
<evidence type="ECO:0000256" key="13">
    <source>
        <dbReference type="ARBA" id="ARBA00023026"/>
    </source>
</evidence>
<dbReference type="Pfam" id="PF00512">
    <property type="entry name" value="HisKA"/>
    <property type="match status" value="1"/>
</dbReference>
<keyword evidence="12" id="KW-0902">Two-component regulatory system</keyword>
<dbReference type="InterPro" id="IPR004358">
    <property type="entry name" value="Sig_transdc_His_kin-like_C"/>
</dbReference>
<evidence type="ECO:0000259" key="19">
    <source>
        <dbReference type="PROSITE" id="PS50885"/>
    </source>
</evidence>
<keyword evidence="7 17" id="KW-0812">Transmembrane</keyword>
<dbReference type="Proteomes" id="UP001549167">
    <property type="component" value="Unassembled WGS sequence"/>
</dbReference>
<comment type="subcellular location">
    <subcellularLocation>
        <location evidence="2">Cell membrane</location>
        <topology evidence="2">Multi-pass membrane protein</topology>
    </subcellularLocation>
</comment>
<dbReference type="PANTHER" id="PTHR45528">
    <property type="entry name" value="SENSOR HISTIDINE KINASE CPXA"/>
    <property type="match status" value="1"/>
</dbReference>
<dbReference type="EMBL" id="JBEPMX010000006">
    <property type="protein sequence ID" value="MET3683430.1"/>
    <property type="molecule type" value="Genomic_DNA"/>
</dbReference>
<dbReference type="SUPFAM" id="SSF47384">
    <property type="entry name" value="Homodimeric domain of signal transducing histidine kinase"/>
    <property type="match status" value="1"/>
</dbReference>
<keyword evidence="14 17" id="KW-0472">Membrane</keyword>
<comment type="catalytic activity">
    <reaction evidence="1">
        <text>ATP + protein L-histidine = ADP + protein N-phospho-L-histidine.</text>
        <dbReference type="EC" id="2.7.13.3"/>
    </reaction>
</comment>
<dbReference type="Gene3D" id="1.10.287.130">
    <property type="match status" value="1"/>
</dbReference>
<dbReference type="InterPro" id="IPR050398">
    <property type="entry name" value="HssS/ArlS-like"/>
</dbReference>
<dbReference type="PRINTS" id="PR00344">
    <property type="entry name" value="BCTRLSENSOR"/>
</dbReference>
<dbReference type="SMART" id="SM00304">
    <property type="entry name" value="HAMP"/>
    <property type="match status" value="1"/>
</dbReference>
<keyword evidence="5" id="KW-0597">Phosphoprotein</keyword>
<keyword evidence="11 17" id="KW-1133">Transmembrane helix</keyword>
<dbReference type="SUPFAM" id="SSF158472">
    <property type="entry name" value="HAMP domain-like"/>
    <property type="match status" value="1"/>
</dbReference>
<evidence type="ECO:0000256" key="5">
    <source>
        <dbReference type="ARBA" id="ARBA00022553"/>
    </source>
</evidence>
<evidence type="ECO:0000256" key="3">
    <source>
        <dbReference type="ARBA" id="ARBA00012438"/>
    </source>
</evidence>
<sequence length="457" mass="52061">MKSLYTKFLFITLLIMIASSLIGFFIANSYYQNSLKPENDSKNMEIVTGIANYAETQDDLNQFFTHTASTGYQLLVVNQQGDKEFYGGQFDEKNLPTKAIEKVLNGDSYHGMRDFPKGTFVTGFFANELQNSVGVPFRHNGTQYALFLRPNIKLLFNELHILLGWMAFAIFILSLIAVLIWAAILIRPVRQLSHATNEIGENGFNVNLDIHRNDEIGQLAQNFKDMTSRLEDLDEVRKSFVSNVSHDIQTPLLNIQGYSRLLKNSTLSDEEKNSYLEVIQEETERMSILSKQLLTLSSLEPNSQSYSIKEINISEQIQSLLHKYYWLINENELSLTYSLEDITVKGNPDLLYTVWENLLTNAIKYNEPGGSIEIKAEKTNNQLAIEFTDSGVGIKSNEQSQIFDRFYRGDSARTRTNQGTGLGLSIVKEVIELHEGNIYIYSQLEKGTTFKIIFPRL</sequence>
<dbReference type="Gene3D" id="6.10.340.10">
    <property type="match status" value="1"/>
</dbReference>
<keyword evidence="10" id="KW-0067">ATP-binding</keyword>
<dbReference type="PANTHER" id="PTHR45528:SF11">
    <property type="entry name" value="HISTIDINE KINASE"/>
    <property type="match status" value="1"/>
</dbReference>
<proteinExistence type="predicted"/>
<keyword evidence="6" id="KW-0808">Transferase</keyword>
<dbReference type="PROSITE" id="PS50885">
    <property type="entry name" value="HAMP"/>
    <property type="match status" value="1"/>
</dbReference>
<feature type="transmembrane region" description="Helical" evidence="17">
    <location>
        <begin position="6"/>
        <end position="27"/>
    </location>
</feature>
<dbReference type="EC" id="2.7.13.3" evidence="3"/>
<dbReference type="SUPFAM" id="SSF55874">
    <property type="entry name" value="ATPase domain of HSP90 chaperone/DNA topoisomerase II/histidine kinase"/>
    <property type="match status" value="1"/>
</dbReference>
<evidence type="ECO:0000256" key="14">
    <source>
        <dbReference type="ARBA" id="ARBA00023136"/>
    </source>
</evidence>
<comment type="function">
    <text evidence="15">Member of the two-component regulatory system HssS/HssR involved in intracellular heme homeostasis and tempering of staphylococcal virulence. HssS functions as a heme sensor histidine kinase which is autophosphorylated at a histidine residue and transfers its phosphate group to an aspartate residue of HssR. HssR/HssS activates the expression of hrtAB, an efflux pump, in response to extracellular heme, hemin, hemoglobin or blood.</text>
</comment>
<evidence type="ECO:0000256" key="2">
    <source>
        <dbReference type="ARBA" id="ARBA00004651"/>
    </source>
</evidence>
<evidence type="ECO:0000256" key="4">
    <source>
        <dbReference type="ARBA" id="ARBA00022475"/>
    </source>
</evidence>
<keyword evidence="4" id="KW-1003">Cell membrane</keyword>
<name>A0ABV2KXL7_9BACI</name>
<evidence type="ECO:0000256" key="10">
    <source>
        <dbReference type="ARBA" id="ARBA00022840"/>
    </source>
</evidence>
<dbReference type="GO" id="GO:0016301">
    <property type="term" value="F:kinase activity"/>
    <property type="evidence" value="ECO:0007669"/>
    <property type="project" value="UniProtKB-KW"/>
</dbReference>
<protein>
    <recommendedName>
        <fullName evidence="16">Heme sensor protein HssS</fullName>
        <ecNumber evidence="3">2.7.13.3</ecNumber>
    </recommendedName>
</protein>
<feature type="transmembrane region" description="Helical" evidence="17">
    <location>
        <begin position="159"/>
        <end position="184"/>
    </location>
</feature>
<dbReference type="SMART" id="SM00387">
    <property type="entry name" value="HATPase_c"/>
    <property type="match status" value="1"/>
</dbReference>
<dbReference type="InterPro" id="IPR003661">
    <property type="entry name" value="HisK_dim/P_dom"/>
</dbReference>
<dbReference type="InterPro" id="IPR003594">
    <property type="entry name" value="HATPase_dom"/>
</dbReference>
<evidence type="ECO:0000313" key="20">
    <source>
        <dbReference type="EMBL" id="MET3683430.1"/>
    </source>
</evidence>
<evidence type="ECO:0000256" key="7">
    <source>
        <dbReference type="ARBA" id="ARBA00022692"/>
    </source>
</evidence>
<dbReference type="Pfam" id="PF00672">
    <property type="entry name" value="HAMP"/>
    <property type="match status" value="1"/>
</dbReference>
<reference evidence="20 21" key="1">
    <citation type="submission" date="2024-06" db="EMBL/GenBank/DDBJ databases">
        <title>Genomic Encyclopedia of Type Strains, Phase IV (KMG-IV): sequencing the most valuable type-strain genomes for metagenomic binning, comparative biology and taxonomic classification.</title>
        <authorList>
            <person name="Goeker M."/>
        </authorList>
    </citation>
    <scope>NUCLEOTIDE SEQUENCE [LARGE SCALE GENOMIC DNA]</scope>
    <source>
        <strain evidence="20 21">DSM 23520</strain>
    </source>
</reference>
<keyword evidence="21" id="KW-1185">Reference proteome</keyword>
<keyword evidence="9 20" id="KW-0418">Kinase</keyword>
<dbReference type="PROSITE" id="PS50109">
    <property type="entry name" value="HIS_KIN"/>
    <property type="match status" value="1"/>
</dbReference>
<dbReference type="Pfam" id="PF02518">
    <property type="entry name" value="HATPase_c"/>
    <property type="match status" value="1"/>
</dbReference>
<evidence type="ECO:0000259" key="18">
    <source>
        <dbReference type="PROSITE" id="PS50109"/>
    </source>
</evidence>
<evidence type="ECO:0000313" key="21">
    <source>
        <dbReference type="Proteomes" id="UP001549167"/>
    </source>
</evidence>
<keyword evidence="13" id="KW-0843">Virulence</keyword>
<evidence type="ECO:0000256" key="8">
    <source>
        <dbReference type="ARBA" id="ARBA00022741"/>
    </source>
</evidence>
<organism evidence="20 21">
    <name type="scientific">Alkalibacillus flavidus</name>
    <dbReference type="NCBI Taxonomy" id="546021"/>
    <lineage>
        <taxon>Bacteria</taxon>
        <taxon>Bacillati</taxon>
        <taxon>Bacillota</taxon>
        <taxon>Bacilli</taxon>
        <taxon>Bacillales</taxon>
        <taxon>Bacillaceae</taxon>
        <taxon>Alkalibacillus</taxon>
    </lineage>
</organism>
<evidence type="ECO:0000256" key="15">
    <source>
        <dbReference type="ARBA" id="ARBA00037219"/>
    </source>
</evidence>
<gene>
    <name evidence="20" type="ORF">ABID56_001525</name>
</gene>
<dbReference type="CDD" id="cd06225">
    <property type="entry name" value="HAMP"/>
    <property type="match status" value="1"/>
</dbReference>
<accession>A0ABV2KXL7</accession>
<evidence type="ECO:0000256" key="11">
    <source>
        <dbReference type="ARBA" id="ARBA00022989"/>
    </source>
</evidence>
<dbReference type="InterPro" id="IPR005467">
    <property type="entry name" value="His_kinase_dom"/>
</dbReference>
<keyword evidence="8" id="KW-0547">Nucleotide-binding</keyword>
<feature type="domain" description="HAMP" evidence="19">
    <location>
        <begin position="183"/>
        <end position="235"/>
    </location>
</feature>
<dbReference type="InterPro" id="IPR036890">
    <property type="entry name" value="HATPase_C_sf"/>
</dbReference>
<evidence type="ECO:0000256" key="6">
    <source>
        <dbReference type="ARBA" id="ARBA00022679"/>
    </source>
</evidence>
<dbReference type="InterPro" id="IPR036097">
    <property type="entry name" value="HisK_dim/P_sf"/>
</dbReference>